<protein>
    <recommendedName>
        <fullName evidence="2">Dynamin N-terminal domain-containing protein</fullName>
    </recommendedName>
</protein>
<dbReference type="GO" id="GO:0016020">
    <property type="term" value="C:membrane"/>
    <property type="evidence" value="ECO:0000318"/>
    <property type="project" value="GO_Central"/>
</dbReference>
<keyword evidence="1" id="KW-1133">Transmembrane helix</keyword>
<keyword evidence="4" id="KW-1185">Reference proteome</keyword>
<dbReference type="SUPFAM" id="SSF52540">
    <property type="entry name" value="P-loop containing nucleoside triphosphate hydrolases"/>
    <property type="match status" value="1"/>
</dbReference>
<dbReference type="GO" id="GO:0072583">
    <property type="term" value="P:clathrin-dependent endocytosis"/>
    <property type="evidence" value="ECO:0000318"/>
    <property type="project" value="GO_Central"/>
</dbReference>
<dbReference type="GO" id="GO:0005737">
    <property type="term" value="C:cytoplasm"/>
    <property type="evidence" value="ECO:0000318"/>
    <property type="project" value="GO_Central"/>
</dbReference>
<name>A0A022Q8D3_ERYGU</name>
<dbReference type="Pfam" id="PF00350">
    <property type="entry name" value="Dynamin_N"/>
    <property type="match status" value="1"/>
</dbReference>
<dbReference type="PANTHER" id="PTHR11566">
    <property type="entry name" value="DYNAMIN"/>
    <property type="match status" value="1"/>
</dbReference>
<dbReference type="EMBL" id="KI632191">
    <property type="protein sequence ID" value="EYU22800.1"/>
    <property type="molecule type" value="Genomic_DNA"/>
</dbReference>
<feature type="domain" description="Dynamin N-terminal" evidence="2">
    <location>
        <begin position="17"/>
        <end position="173"/>
    </location>
</feature>
<dbReference type="Gene3D" id="3.40.50.300">
    <property type="entry name" value="P-loop containing nucleotide triphosphate hydrolases"/>
    <property type="match status" value="1"/>
</dbReference>
<dbReference type="AlphaFoldDB" id="A0A022Q8D3"/>
<keyword evidence="1" id="KW-0472">Membrane</keyword>
<feature type="transmembrane region" description="Helical" evidence="1">
    <location>
        <begin position="293"/>
        <end position="309"/>
    </location>
</feature>
<dbReference type="GO" id="GO:0008017">
    <property type="term" value="F:microtubule binding"/>
    <property type="evidence" value="ECO:0000318"/>
    <property type="project" value="GO_Central"/>
</dbReference>
<organism evidence="3 4">
    <name type="scientific">Erythranthe guttata</name>
    <name type="common">Yellow monkey flower</name>
    <name type="synonym">Mimulus guttatus</name>
    <dbReference type="NCBI Taxonomy" id="4155"/>
    <lineage>
        <taxon>Eukaryota</taxon>
        <taxon>Viridiplantae</taxon>
        <taxon>Streptophyta</taxon>
        <taxon>Embryophyta</taxon>
        <taxon>Tracheophyta</taxon>
        <taxon>Spermatophyta</taxon>
        <taxon>Magnoliopsida</taxon>
        <taxon>eudicotyledons</taxon>
        <taxon>Gunneridae</taxon>
        <taxon>Pentapetalae</taxon>
        <taxon>asterids</taxon>
        <taxon>lamiids</taxon>
        <taxon>Lamiales</taxon>
        <taxon>Phrymaceae</taxon>
        <taxon>Erythranthe</taxon>
    </lineage>
</organism>
<gene>
    <name evidence="3" type="ORF">MIMGU_mgv1a021424mg</name>
</gene>
<keyword evidence="1" id="KW-0812">Transmembrane</keyword>
<evidence type="ECO:0000256" key="1">
    <source>
        <dbReference type="SAM" id="Phobius"/>
    </source>
</evidence>
<sequence length="336" mass="37128">MLYETICYKKSGLLRMVVRGHGAGKSAVLNSLIGHPVLPTGVGGATRAPTYVDLIWSRLLDMETIVTHNTESESEESCPWFLQESIRTNWREHGQKIFKFSTSTAPPLKLADMPGVDNLNLDRSLKEYAEPSNAILLVVIPADQALNVLSAQAIQIAKKLDAEGARTVGVITNIDRAKSVPNVLIAVKCLLLNNGPASISNIPWVAMVECVTLHGHDKSLETKIAWENEYNSLKRILEGVPESKLGRFALVETLAQKIRQRMEFRLRNLSTGVAVFVLGGGICWYMGYESVVSTRFLLTGLVGYGLSFLKEVHSTGMMAKDLSKLKSTFWNKKKNQ</sequence>
<dbReference type="STRING" id="4155.A0A022Q8D3"/>
<dbReference type="eggNOG" id="KOG0446">
    <property type="taxonomic scope" value="Eukaryota"/>
</dbReference>
<dbReference type="GO" id="GO:0005874">
    <property type="term" value="C:microtubule"/>
    <property type="evidence" value="ECO:0000318"/>
    <property type="project" value="GO_Central"/>
</dbReference>
<dbReference type="GO" id="GO:0003924">
    <property type="term" value="F:GTPase activity"/>
    <property type="evidence" value="ECO:0000318"/>
    <property type="project" value="GO_Central"/>
</dbReference>
<proteinExistence type="predicted"/>
<evidence type="ECO:0000313" key="4">
    <source>
        <dbReference type="Proteomes" id="UP000030748"/>
    </source>
</evidence>
<feature type="transmembrane region" description="Helical" evidence="1">
    <location>
        <begin position="266"/>
        <end position="287"/>
    </location>
</feature>
<dbReference type="InterPro" id="IPR027417">
    <property type="entry name" value="P-loop_NTPase"/>
</dbReference>
<evidence type="ECO:0000259" key="2">
    <source>
        <dbReference type="Pfam" id="PF00350"/>
    </source>
</evidence>
<dbReference type="Proteomes" id="UP000030748">
    <property type="component" value="Unassembled WGS sequence"/>
</dbReference>
<dbReference type="PRINTS" id="PR00195">
    <property type="entry name" value="DYNAMIN"/>
</dbReference>
<reference evidence="3 4" key="1">
    <citation type="journal article" date="2013" name="Proc. Natl. Acad. Sci. U.S.A.">
        <title>Fine-scale variation in meiotic recombination in Mimulus inferred from population shotgun sequencing.</title>
        <authorList>
            <person name="Hellsten U."/>
            <person name="Wright K.M."/>
            <person name="Jenkins J."/>
            <person name="Shu S."/>
            <person name="Yuan Y."/>
            <person name="Wessler S.R."/>
            <person name="Schmutz J."/>
            <person name="Willis J.H."/>
            <person name="Rokhsar D.S."/>
        </authorList>
    </citation>
    <scope>NUCLEOTIDE SEQUENCE [LARGE SCALE GENOMIC DNA]</scope>
    <source>
        <strain evidence="4">cv. DUN x IM62</strain>
    </source>
</reference>
<dbReference type="InterPro" id="IPR022812">
    <property type="entry name" value="Dynamin"/>
</dbReference>
<dbReference type="PANTHER" id="PTHR11566:SF57">
    <property type="entry name" value="DYNAMIN-2B"/>
    <property type="match status" value="1"/>
</dbReference>
<dbReference type="InterPro" id="IPR045063">
    <property type="entry name" value="Dynamin_N"/>
</dbReference>
<evidence type="ECO:0000313" key="3">
    <source>
        <dbReference type="EMBL" id="EYU22800.1"/>
    </source>
</evidence>
<accession>A0A022Q8D3</accession>